<feature type="coiled-coil region" evidence="1">
    <location>
        <begin position="178"/>
        <end position="262"/>
    </location>
</feature>
<keyword evidence="1" id="KW-0175">Coiled coil</keyword>
<proteinExistence type="predicted"/>
<name>A0AAJ2J1S3_9LACT</name>
<dbReference type="AlphaFoldDB" id="A0AAJ2J1S3"/>
<dbReference type="Proteomes" id="UP001257962">
    <property type="component" value="Unassembled WGS sequence"/>
</dbReference>
<organism evidence="2 3">
    <name type="scientific">Lactococcus petauri</name>
    <dbReference type="NCBI Taxonomy" id="1940789"/>
    <lineage>
        <taxon>Bacteria</taxon>
        <taxon>Bacillati</taxon>
        <taxon>Bacillota</taxon>
        <taxon>Bacilli</taxon>
        <taxon>Lactobacillales</taxon>
        <taxon>Streptococcaceae</taxon>
        <taxon>Lactococcus</taxon>
    </lineage>
</organism>
<evidence type="ECO:0000313" key="3">
    <source>
        <dbReference type="Proteomes" id="UP001257962"/>
    </source>
</evidence>
<gene>
    <name evidence="2" type="ORF">P7D34_10305</name>
</gene>
<evidence type="ECO:0000313" key="2">
    <source>
        <dbReference type="EMBL" id="MDT2667602.1"/>
    </source>
</evidence>
<protein>
    <submittedName>
        <fullName evidence="2">Uncharacterized protein</fullName>
    </submittedName>
</protein>
<accession>A0AAJ2J1S3</accession>
<dbReference type="RefSeq" id="WP_014386602.1">
    <property type="nucleotide sequence ID" value="NZ_JAQDOH010000009.1"/>
</dbReference>
<dbReference type="EMBL" id="JARPYC010000011">
    <property type="protein sequence ID" value="MDT2667602.1"/>
    <property type="molecule type" value="Genomic_DNA"/>
</dbReference>
<sequence>MKVLIQDKYNLRYFIPLCIFLLTCLIFLSSGSIQKATKPVITTQLGRSLSSQQTTDKVVFERAEFYKKSNLLVTSFYINSPNVIPSGELKAEVFNGRNNEKLEGQLEKINDNYYVLFTPNIASNFKQIINNLKLVSSQNQDQKFGSIAVTQKNITVKDEEYKTKNTGYYEAQYKGYALQNINQQLKDFDKNIAEYNQKIKDLNSDNQQLLLAMKYKTGDQQKEIQQKINSNNSSIEGVKMQIKTIEKSKAQLQEQVKLLEEK</sequence>
<reference evidence="2" key="1">
    <citation type="submission" date="2023-03" db="EMBL/GenBank/DDBJ databases">
        <authorList>
            <person name="Shen W."/>
            <person name="Cai J."/>
        </authorList>
    </citation>
    <scope>NUCLEOTIDE SEQUENCE</scope>
    <source>
        <strain evidence="2">Y3</strain>
    </source>
</reference>
<comment type="caution">
    <text evidence="2">The sequence shown here is derived from an EMBL/GenBank/DDBJ whole genome shotgun (WGS) entry which is preliminary data.</text>
</comment>
<evidence type="ECO:0000256" key="1">
    <source>
        <dbReference type="SAM" id="Coils"/>
    </source>
</evidence>